<reference evidence="1" key="1">
    <citation type="submission" date="2021-03" db="EMBL/GenBank/DDBJ databases">
        <authorList>
            <person name="Tagirdzhanova G."/>
        </authorList>
    </citation>
    <scope>NUCLEOTIDE SEQUENCE</scope>
</reference>
<dbReference type="AlphaFoldDB" id="A0A8H3IUA7"/>
<name>A0A8H3IUA7_9LECA</name>
<dbReference type="Proteomes" id="UP000664203">
    <property type="component" value="Unassembled WGS sequence"/>
</dbReference>
<sequence>MTDYENAEDMKKLIAEQCGIAGIVPKSRKLEEWTGHVTFAGDAQSTASITYFVAGSHYDLVSRVCGALERFCGTVSYLKKKELCCTSFTLLHYTSQHELPVIELSQVSFKLVFDLFAQMKLLLNNWESPGIIPKCLPELIISADLIVKTVIDRRTYDQDIGSNFERCFDTISLAVQILSLGLYLYSQAHTGAVHPFFLAHPLRRIGLFGTQPSPLDSEKAQVFVSLLQFTCMAEVTGDLVAVFGPRHCPEAESTQRAYDLLASPEDLADTWDVRRFITHAENQDKETLHAIEIGGGLICSVDDSEDLTDSENSISRLHWSRANDSVHLRKPFHLRSKALVGTTTVNTQCPMDEHQSWRHANEQMETLRAEEPYWKVSEAQAGIQGGQYAVAMFNITWVKQPGTTLKNIYLGGDIPLPFLKSDWGLQVSFCTGAARRVSLCNLLADVTPILMDALVQKLHGWNSLQMDHQMADALRGEDLRSWFDGLNRELQNDFTCIIRFVLLKFQDTGIDHSNEHLVVAWPRAINPFGCFKISCKKTNFWARMLADSGHCATFAYVTPLCLETDECKCQNQETARWKNTSAVLHTAVSLFVDNGRIPTVSSESWALRHEGSYLIGKPEMFLLGKAAISTSLIKVHDRARLYISTSKIPVRFQRRIRDRIREKQCTNTRAQQVLVSAKH</sequence>
<organism evidence="1 2">
    <name type="scientific">Alectoria fallacina</name>
    <dbReference type="NCBI Taxonomy" id="1903189"/>
    <lineage>
        <taxon>Eukaryota</taxon>
        <taxon>Fungi</taxon>
        <taxon>Dikarya</taxon>
        <taxon>Ascomycota</taxon>
        <taxon>Pezizomycotina</taxon>
        <taxon>Lecanoromycetes</taxon>
        <taxon>OSLEUM clade</taxon>
        <taxon>Lecanoromycetidae</taxon>
        <taxon>Lecanorales</taxon>
        <taxon>Lecanorineae</taxon>
        <taxon>Parmeliaceae</taxon>
        <taxon>Alectoria</taxon>
    </lineage>
</organism>
<protein>
    <submittedName>
        <fullName evidence="1">Uncharacterized protein</fullName>
    </submittedName>
</protein>
<accession>A0A8H3IUA7</accession>
<dbReference type="EMBL" id="CAJPDR010000246">
    <property type="protein sequence ID" value="CAF9928190.1"/>
    <property type="molecule type" value="Genomic_DNA"/>
</dbReference>
<comment type="caution">
    <text evidence="1">The sequence shown here is derived from an EMBL/GenBank/DDBJ whole genome shotgun (WGS) entry which is preliminary data.</text>
</comment>
<proteinExistence type="predicted"/>
<dbReference type="OrthoDB" id="428577at2759"/>
<evidence type="ECO:0000313" key="1">
    <source>
        <dbReference type="EMBL" id="CAF9928190.1"/>
    </source>
</evidence>
<gene>
    <name evidence="1" type="ORF">ALECFALPRED_003974</name>
</gene>
<keyword evidence="2" id="KW-1185">Reference proteome</keyword>
<evidence type="ECO:0000313" key="2">
    <source>
        <dbReference type="Proteomes" id="UP000664203"/>
    </source>
</evidence>